<evidence type="ECO:0000256" key="8">
    <source>
        <dbReference type="RuleBase" id="RU004005"/>
    </source>
</evidence>
<evidence type="ECO:0000256" key="10">
    <source>
        <dbReference type="RuleBase" id="RU004008"/>
    </source>
</evidence>
<evidence type="ECO:0000256" key="4">
    <source>
        <dbReference type="ARBA" id="ARBA00022980"/>
    </source>
</evidence>
<evidence type="ECO:0000313" key="12">
    <source>
        <dbReference type="Proteomes" id="UP001324634"/>
    </source>
</evidence>
<dbReference type="GO" id="GO:0022625">
    <property type="term" value="C:cytosolic large ribosomal subunit"/>
    <property type="evidence" value="ECO:0007669"/>
    <property type="project" value="TreeGrafter"/>
</dbReference>
<evidence type="ECO:0000313" key="11">
    <source>
        <dbReference type="EMBL" id="WPU65250.1"/>
    </source>
</evidence>
<dbReference type="Proteomes" id="UP001324634">
    <property type="component" value="Chromosome"/>
</dbReference>
<reference evidence="11 12" key="1">
    <citation type="submission" date="2023-11" db="EMBL/GenBank/DDBJ databases">
        <title>Peredibacter starrii A3.12.</title>
        <authorList>
            <person name="Mitchell R.J."/>
        </authorList>
    </citation>
    <scope>NUCLEOTIDE SEQUENCE [LARGE SCALE GENOMIC DNA]</scope>
    <source>
        <strain evidence="11 12">A3.12</strain>
    </source>
</reference>
<keyword evidence="5 7" id="KW-0687">Ribonucleoprotein</keyword>
<dbReference type="GO" id="GO:0019843">
    <property type="term" value="F:rRNA binding"/>
    <property type="evidence" value="ECO:0007669"/>
    <property type="project" value="UniProtKB-UniRule"/>
</dbReference>
<dbReference type="AlphaFoldDB" id="A0AAX4HQB9"/>
<sequence length="110" mass="12342">MITVKNNNVGTSARKVRQVVDLIRKKKVEEALKILRFCEKKETAIVVTKLINSGLAIAAESKKYDLDNLIIETVKVDEGPALKRIMPRAQGRAYRISKKSSYITLALKEA</sequence>
<gene>
    <name evidence="7 11" type="primary">rplV</name>
    <name evidence="11" type="ORF">SOO65_00625</name>
</gene>
<keyword evidence="2 7" id="KW-0699">rRNA-binding</keyword>
<dbReference type="GO" id="GO:0006412">
    <property type="term" value="P:translation"/>
    <property type="evidence" value="ECO:0007669"/>
    <property type="project" value="UniProtKB-UniRule"/>
</dbReference>
<dbReference type="RefSeq" id="WP_321395426.1">
    <property type="nucleotide sequence ID" value="NZ_CP139487.1"/>
</dbReference>
<evidence type="ECO:0000256" key="5">
    <source>
        <dbReference type="ARBA" id="ARBA00023274"/>
    </source>
</evidence>
<keyword evidence="12" id="KW-1185">Reference proteome</keyword>
<dbReference type="EMBL" id="CP139487">
    <property type="protein sequence ID" value="WPU65250.1"/>
    <property type="molecule type" value="Genomic_DNA"/>
</dbReference>
<dbReference type="PANTHER" id="PTHR13501">
    <property type="entry name" value="CHLOROPLAST 50S RIBOSOMAL PROTEIN L22-RELATED"/>
    <property type="match status" value="1"/>
</dbReference>
<evidence type="ECO:0000256" key="9">
    <source>
        <dbReference type="RuleBase" id="RU004006"/>
    </source>
</evidence>
<keyword evidence="4 7" id="KW-0689">Ribosomal protein</keyword>
<dbReference type="NCBIfam" id="TIGR01044">
    <property type="entry name" value="rplV_bact"/>
    <property type="match status" value="1"/>
</dbReference>
<organism evidence="11 12">
    <name type="scientific">Peredibacter starrii</name>
    <dbReference type="NCBI Taxonomy" id="28202"/>
    <lineage>
        <taxon>Bacteria</taxon>
        <taxon>Pseudomonadati</taxon>
        <taxon>Bdellovibrionota</taxon>
        <taxon>Bacteriovoracia</taxon>
        <taxon>Bacteriovoracales</taxon>
        <taxon>Bacteriovoracaceae</taxon>
        <taxon>Peredibacter</taxon>
    </lineage>
</organism>
<accession>A0AAX4HQB9</accession>
<comment type="function">
    <text evidence="7">The globular domain of the protein is located near the polypeptide exit tunnel on the outside of the subunit, while an extended beta-hairpin is found that lines the wall of the exit tunnel in the center of the 70S ribosome.</text>
</comment>
<dbReference type="HAMAP" id="MF_01331_B">
    <property type="entry name" value="Ribosomal_uL22_B"/>
    <property type="match status" value="1"/>
</dbReference>
<dbReference type="GO" id="GO:0003735">
    <property type="term" value="F:structural constituent of ribosome"/>
    <property type="evidence" value="ECO:0007669"/>
    <property type="project" value="InterPro"/>
</dbReference>
<proteinExistence type="inferred from homology"/>
<evidence type="ECO:0000256" key="7">
    <source>
        <dbReference type="HAMAP-Rule" id="MF_01331"/>
    </source>
</evidence>
<name>A0AAX4HQB9_9BACT</name>
<dbReference type="CDD" id="cd00336">
    <property type="entry name" value="Ribosomal_L22"/>
    <property type="match status" value="1"/>
</dbReference>
<keyword evidence="3 7" id="KW-0694">RNA-binding</keyword>
<dbReference type="InterPro" id="IPR047867">
    <property type="entry name" value="Ribosomal_uL22_bac/org-type"/>
</dbReference>
<evidence type="ECO:0000256" key="1">
    <source>
        <dbReference type="ARBA" id="ARBA00009451"/>
    </source>
</evidence>
<evidence type="ECO:0000256" key="2">
    <source>
        <dbReference type="ARBA" id="ARBA00022730"/>
    </source>
</evidence>
<comment type="subunit">
    <text evidence="7 9">Part of the 50S ribosomal subunit.</text>
</comment>
<dbReference type="InterPro" id="IPR005727">
    <property type="entry name" value="Ribosomal_uL22_bac/chlpt-type"/>
</dbReference>
<dbReference type="SUPFAM" id="SSF54843">
    <property type="entry name" value="Ribosomal protein L22"/>
    <property type="match status" value="1"/>
</dbReference>
<dbReference type="InterPro" id="IPR001063">
    <property type="entry name" value="Ribosomal_uL22"/>
</dbReference>
<dbReference type="KEGG" id="psti:SOO65_00625"/>
<protein>
    <recommendedName>
        <fullName evidence="6 7">Large ribosomal subunit protein uL22</fullName>
    </recommendedName>
</protein>
<comment type="similarity">
    <text evidence="1 7 8">Belongs to the universal ribosomal protein uL22 family.</text>
</comment>
<dbReference type="PANTHER" id="PTHR13501:SF8">
    <property type="entry name" value="LARGE RIBOSOMAL SUBUNIT PROTEIN UL22M"/>
    <property type="match status" value="1"/>
</dbReference>
<evidence type="ECO:0000256" key="6">
    <source>
        <dbReference type="ARBA" id="ARBA00035207"/>
    </source>
</evidence>
<dbReference type="InterPro" id="IPR036394">
    <property type="entry name" value="Ribosomal_uL22_sf"/>
</dbReference>
<dbReference type="Gene3D" id="3.90.470.10">
    <property type="entry name" value="Ribosomal protein L22/L17"/>
    <property type="match status" value="1"/>
</dbReference>
<comment type="function">
    <text evidence="7 10">This protein binds specifically to 23S rRNA; its binding is stimulated by other ribosomal proteins, e.g., L4, L17, and L20. It is important during the early stages of 50S assembly. It makes multiple contacts with different domains of the 23S rRNA in the assembled 50S subunit and ribosome.</text>
</comment>
<dbReference type="Pfam" id="PF00237">
    <property type="entry name" value="Ribosomal_L22"/>
    <property type="match status" value="1"/>
</dbReference>
<evidence type="ECO:0000256" key="3">
    <source>
        <dbReference type="ARBA" id="ARBA00022884"/>
    </source>
</evidence>